<evidence type="ECO:0000313" key="2">
    <source>
        <dbReference type="Proteomes" id="UP000192140"/>
    </source>
</evidence>
<protein>
    <submittedName>
        <fullName evidence="1">Uncharacterized protein</fullName>
    </submittedName>
</protein>
<gene>
    <name evidence="1" type="ORF">AGR7A_Cc120075</name>
</gene>
<name>A0A1S7TJ46_9HYPH</name>
<proteinExistence type="predicted"/>
<accession>A0A1S7TJ46</accession>
<dbReference type="EMBL" id="FCNP01000004">
    <property type="protein sequence ID" value="CVI54561.1"/>
    <property type="molecule type" value="Genomic_DNA"/>
</dbReference>
<organism evidence="1 2">
    <name type="scientific">Agrobacterium deltaense NCPPB 1641</name>
    <dbReference type="NCBI Taxonomy" id="1183425"/>
    <lineage>
        <taxon>Bacteria</taxon>
        <taxon>Pseudomonadati</taxon>
        <taxon>Pseudomonadota</taxon>
        <taxon>Alphaproteobacteria</taxon>
        <taxon>Hyphomicrobiales</taxon>
        <taxon>Rhizobiaceae</taxon>
        <taxon>Rhizobium/Agrobacterium group</taxon>
        <taxon>Agrobacterium</taxon>
    </lineage>
</organism>
<keyword evidence="2" id="KW-1185">Reference proteome</keyword>
<dbReference type="Proteomes" id="UP000192140">
    <property type="component" value="Unassembled WGS sequence"/>
</dbReference>
<dbReference type="AlphaFoldDB" id="A0A1S7TJ46"/>
<evidence type="ECO:0000313" key="1">
    <source>
        <dbReference type="EMBL" id="CVI54561.1"/>
    </source>
</evidence>
<sequence length="35" mass="4250">MDYSQWNWLIMPFSKQWVNTLVTSKEDLIGYLIQT</sequence>
<comment type="caution">
    <text evidence="1">The sequence shown here is derived from an EMBL/GenBank/DDBJ whole genome shotgun (WGS) entry which is preliminary data.</text>
</comment>
<reference evidence="1" key="1">
    <citation type="submission" date="2016-01" db="EMBL/GenBank/DDBJ databases">
        <authorList>
            <person name="Regsiter A."/>
            <person name="william w."/>
        </authorList>
    </citation>
    <scope>NUCLEOTIDE SEQUENCE</scope>
    <source>
        <strain evidence="1">NCPPB 1641</strain>
    </source>
</reference>